<feature type="short sequence motif" description="HXTX 2" evidence="2">
    <location>
        <begin position="167"/>
        <end position="170"/>
    </location>
</feature>
<accession>A0ABM8A2F2</accession>
<evidence type="ECO:0000256" key="1">
    <source>
        <dbReference type="ARBA" id="ARBA00022801"/>
    </source>
</evidence>
<name>A0ABM8A2F2_STRNI</name>
<dbReference type="EMBL" id="AP026073">
    <property type="protein sequence ID" value="BDM72828.1"/>
    <property type="molecule type" value="Genomic_DNA"/>
</dbReference>
<dbReference type="Proteomes" id="UP001059597">
    <property type="component" value="Chromosome"/>
</dbReference>
<organism evidence="4 5">
    <name type="scientific">Streptomyces nigrescens</name>
    <dbReference type="NCBI Taxonomy" id="1920"/>
    <lineage>
        <taxon>Bacteria</taxon>
        <taxon>Bacillati</taxon>
        <taxon>Actinomycetota</taxon>
        <taxon>Actinomycetes</taxon>
        <taxon>Kitasatosporales</taxon>
        <taxon>Streptomycetaceae</taxon>
        <taxon>Streptomyces</taxon>
    </lineage>
</organism>
<evidence type="ECO:0000256" key="2">
    <source>
        <dbReference type="HAMAP-Rule" id="MF_01940"/>
    </source>
</evidence>
<comment type="function">
    <text evidence="2">Hydrolyzes RNA 2',3'-cyclic phosphodiester to an RNA 2'-phosphomonoester.</text>
</comment>
<dbReference type="InterPro" id="IPR009097">
    <property type="entry name" value="Cyclic_Pdiesterase"/>
</dbReference>
<dbReference type="PANTHER" id="PTHR35561">
    <property type="entry name" value="RNA 2',3'-CYCLIC PHOSPHODIESTERASE"/>
    <property type="match status" value="1"/>
</dbReference>
<feature type="active site" description="Proton donor" evidence="2">
    <location>
        <position position="83"/>
    </location>
</feature>
<dbReference type="PANTHER" id="PTHR35561:SF1">
    <property type="entry name" value="RNA 2',3'-CYCLIC PHOSPHODIESTERASE"/>
    <property type="match status" value="1"/>
</dbReference>
<proteinExistence type="inferred from homology"/>
<feature type="active site" description="Proton acceptor" evidence="2">
    <location>
        <position position="167"/>
    </location>
</feature>
<dbReference type="EC" id="3.1.4.58" evidence="2"/>
<evidence type="ECO:0000313" key="5">
    <source>
        <dbReference type="Proteomes" id="UP001059597"/>
    </source>
</evidence>
<dbReference type="NCBIfam" id="TIGR02258">
    <property type="entry name" value="2_5_ligase"/>
    <property type="match status" value="1"/>
</dbReference>
<feature type="region of interest" description="Disordered" evidence="3">
    <location>
        <begin position="1"/>
        <end position="24"/>
    </location>
</feature>
<evidence type="ECO:0000256" key="3">
    <source>
        <dbReference type="SAM" id="MobiDB-lite"/>
    </source>
</evidence>
<feature type="compositionally biased region" description="Low complexity" evidence="3">
    <location>
        <begin position="15"/>
        <end position="24"/>
    </location>
</feature>
<protein>
    <recommendedName>
        <fullName evidence="2">RNA 2',3'-cyclic phosphodiesterase</fullName>
        <shortName evidence="2">RNA 2',3'-CPDase</shortName>
        <ecNumber evidence="2">3.1.4.58</ecNumber>
    </recommendedName>
</protein>
<reference evidence="4" key="1">
    <citation type="submission" date="2022-06" db="EMBL/GenBank/DDBJ databases">
        <title>Complete genome sequence of Streptomyces nigrescens HEK616.</title>
        <authorList>
            <person name="Asamizu S."/>
            <person name="Onaka H."/>
        </authorList>
    </citation>
    <scope>NUCLEOTIDE SEQUENCE</scope>
    <source>
        <strain evidence="4">HEK616</strain>
    </source>
</reference>
<dbReference type="InterPro" id="IPR004175">
    <property type="entry name" value="RNA_CPDase"/>
</dbReference>
<gene>
    <name evidence="4" type="ORF">HEK616_63150</name>
</gene>
<comment type="catalytic activity">
    <reaction evidence="2">
        <text>a 3'-end 2',3'-cyclophospho-ribonucleotide-RNA + H2O = a 3'-end 2'-phospho-ribonucleotide-RNA + H(+)</text>
        <dbReference type="Rhea" id="RHEA:11828"/>
        <dbReference type="Rhea" id="RHEA-COMP:10464"/>
        <dbReference type="Rhea" id="RHEA-COMP:17353"/>
        <dbReference type="ChEBI" id="CHEBI:15377"/>
        <dbReference type="ChEBI" id="CHEBI:15378"/>
        <dbReference type="ChEBI" id="CHEBI:83064"/>
        <dbReference type="ChEBI" id="CHEBI:173113"/>
        <dbReference type="EC" id="3.1.4.58"/>
    </reaction>
</comment>
<keyword evidence="1 2" id="KW-0378">Hydrolase</keyword>
<dbReference type="HAMAP" id="MF_01940">
    <property type="entry name" value="RNA_CPDase"/>
    <property type="match status" value="1"/>
</dbReference>
<sequence length="229" mass="25221">MTRYRGSQVKRSAEGGSRSVPVGSGRFRARPYGVRLRHTDRMRLFAAVLPPAAVLDELAAEVALLKKLPAAERLRWSARDGWHFTLAFYGEVPEDTVPELRERLGRAAHRRDPYELRIAGGGRFADRVVWAGADGDRPAMRKLADSAAAAGRRAGLEVDEHRPYTPHLTLARNRVGHLKLAPYAAALKEFSGRSWTVGTLSLMRSHPPAPGTAGAQSHYEEIASWPLGE</sequence>
<dbReference type="Gene3D" id="3.90.1140.10">
    <property type="entry name" value="Cyclic phosphodiesterase"/>
    <property type="match status" value="1"/>
</dbReference>
<evidence type="ECO:0000313" key="4">
    <source>
        <dbReference type="EMBL" id="BDM72828.1"/>
    </source>
</evidence>
<dbReference type="Pfam" id="PF13563">
    <property type="entry name" value="2_5_RNA_ligase2"/>
    <property type="match status" value="1"/>
</dbReference>
<feature type="short sequence motif" description="HXTX 1" evidence="2">
    <location>
        <begin position="83"/>
        <end position="86"/>
    </location>
</feature>
<dbReference type="SUPFAM" id="SSF55144">
    <property type="entry name" value="LigT-like"/>
    <property type="match status" value="1"/>
</dbReference>
<comment type="similarity">
    <text evidence="2">Belongs to the 2H phosphoesterase superfamily. ThpR family.</text>
</comment>
<keyword evidence="5" id="KW-1185">Reference proteome</keyword>